<proteinExistence type="predicted"/>
<organism evidence="1">
    <name type="scientific">Arundo donax</name>
    <name type="common">Giant reed</name>
    <name type="synonym">Donax arundinaceus</name>
    <dbReference type="NCBI Taxonomy" id="35708"/>
    <lineage>
        <taxon>Eukaryota</taxon>
        <taxon>Viridiplantae</taxon>
        <taxon>Streptophyta</taxon>
        <taxon>Embryophyta</taxon>
        <taxon>Tracheophyta</taxon>
        <taxon>Spermatophyta</taxon>
        <taxon>Magnoliopsida</taxon>
        <taxon>Liliopsida</taxon>
        <taxon>Poales</taxon>
        <taxon>Poaceae</taxon>
        <taxon>PACMAD clade</taxon>
        <taxon>Arundinoideae</taxon>
        <taxon>Arundineae</taxon>
        <taxon>Arundo</taxon>
    </lineage>
</organism>
<dbReference type="EMBL" id="GBRH01228757">
    <property type="protein sequence ID" value="JAD69138.1"/>
    <property type="molecule type" value="Transcribed_RNA"/>
</dbReference>
<protein>
    <submittedName>
        <fullName evidence="1">Uncharacterized protein</fullName>
    </submittedName>
</protein>
<dbReference type="AlphaFoldDB" id="A0A0A9C3Z1"/>
<name>A0A0A9C3Z1_ARUDO</name>
<sequence length="35" mass="4445">MKKKFPRHLSFLHKLKWESTRFHLTYIYLLLRGQQ</sequence>
<evidence type="ECO:0000313" key="1">
    <source>
        <dbReference type="EMBL" id="JAD69138.1"/>
    </source>
</evidence>
<reference evidence="1" key="2">
    <citation type="journal article" date="2015" name="Data Brief">
        <title>Shoot transcriptome of the giant reed, Arundo donax.</title>
        <authorList>
            <person name="Barrero R.A."/>
            <person name="Guerrero F.D."/>
            <person name="Moolhuijzen P."/>
            <person name="Goolsby J.A."/>
            <person name="Tidwell J."/>
            <person name="Bellgard S.E."/>
            <person name="Bellgard M.I."/>
        </authorList>
    </citation>
    <scope>NUCLEOTIDE SEQUENCE</scope>
    <source>
        <tissue evidence="1">Shoot tissue taken approximately 20 cm above the soil surface</tissue>
    </source>
</reference>
<reference evidence="1" key="1">
    <citation type="submission" date="2014-09" db="EMBL/GenBank/DDBJ databases">
        <authorList>
            <person name="Magalhaes I.L.F."/>
            <person name="Oliveira U."/>
            <person name="Santos F.R."/>
            <person name="Vidigal T.H.D.A."/>
            <person name="Brescovit A.D."/>
            <person name="Santos A.J."/>
        </authorList>
    </citation>
    <scope>NUCLEOTIDE SEQUENCE</scope>
    <source>
        <tissue evidence="1">Shoot tissue taken approximately 20 cm above the soil surface</tissue>
    </source>
</reference>
<accession>A0A0A9C3Z1</accession>